<dbReference type="Pfam" id="PF00593">
    <property type="entry name" value="TonB_dep_Rec_b-barrel"/>
    <property type="match status" value="1"/>
</dbReference>
<evidence type="ECO:0000256" key="14">
    <source>
        <dbReference type="PROSITE-ProRule" id="PRU01360"/>
    </source>
</evidence>
<dbReference type="InterPro" id="IPR036942">
    <property type="entry name" value="Beta-barrel_TonB_sf"/>
</dbReference>
<keyword evidence="3 14" id="KW-0813">Transport</keyword>
<evidence type="ECO:0000259" key="17">
    <source>
        <dbReference type="Pfam" id="PF00593"/>
    </source>
</evidence>
<dbReference type="GO" id="GO:0009279">
    <property type="term" value="C:cell outer membrane"/>
    <property type="evidence" value="ECO:0007669"/>
    <property type="project" value="UniProtKB-SubCell"/>
</dbReference>
<organism evidence="19 20">
    <name type="scientific">Enterobacter ludwigii</name>
    <dbReference type="NCBI Taxonomy" id="299767"/>
    <lineage>
        <taxon>Bacteria</taxon>
        <taxon>Pseudomonadati</taxon>
        <taxon>Pseudomonadota</taxon>
        <taxon>Gammaproteobacteria</taxon>
        <taxon>Enterobacterales</taxon>
        <taxon>Enterobacteriaceae</taxon>
        <taxon>Enterobacter</taxon>
        <taxon>Enterobacter cloacae complex</taxon>
    </lineage>
</organism>
<dbReference type="Gene3D" id="2.170.130.10">
    <property type="entry name" value="TonB-dependent receptor, plug domain"/>
    <property type="match status" value="1"/>
</dbReference>
<evidence type="ECO:0000256" key="13">
    <source>
        <dbReference type="ARBA" id="ARBA00023237"/>
    </source>
</evidence>
<evidence type="ECO:0000256" key="10">
    <source>
        <dbReference type="ARBA" id="ARBA00023077"/>
    </source>
</evidence>
<evidence type="ECO:0000256" key="4">
    <source>
        <dbReference type="ARBA" id="ARBA00022452"/>
    </source>
</evidence>
<dbReference type="InterPro" id="IPR010105">
    <property type="entry name" value="TonB_sidphr_rcpt"/>
</dbReference>
<dbReference type="GO" id="GO:0015891">
    <property type="term" value="P:siderophore transport"/>
    <property type="evidence" value="ECO:0007669"/>
    <property type="project" value="InterPro"/>
</dbReference>
<sequence>MMMSFITHTRDGQRQPVATPSLLAACIAMALMPTVSFAASTTEDTVVVEGGFDNAQDPSSGQDQDYSVKTTTTGTKLLLVPRDIPQSVSVISQQRMADQNLQSVGQVLTNTTGVTAQVQDSDRTVFYSRGFFVSNYAFDDLPTSISEVWNFGDTAADTAIYDRIEVVRGATGLMSGTGNPSAYVNMVRKHADSNVFKGNVSASYGSWDKQRYVLDLQAPLVESGKVRGRLITGYQDNDSAVDNYHYRKKFLYGVVDADVTDSTTLSVGYGYQESYTADPTWGGLPTWYSDGSKTHYDRSQTVAPDWAYSDKDNTRIFANLTQRFDNGWEAHINGMHAETHFDSKLMYMSGYPDKETGAGMVGYGGWNRGERKQDAIDAFLRGDFSLFGRQHEMMFGGSFSRQRNHYDNSMPDALYGMVDVGNFKNWNGTIADPQWTPWKLYSQDDIRQSSAYTSARFSLADPLHLILGARYTNYNIRYNPAGSPDTRLESSKDDVTPYAGLVYDINEDWSTYVSYTSIFQPQDKRDASGRYLDPTTGKSYEAGVKADWFNTRLTTSLAVFRIEQDNVASNTYTYMPSGESIYESLDGVVSKGIEFELNGALTDNWQLTFGATRFIAEDKRGNAISSDQPRTTMKLFTRYQLPMLPELAVGGGVNWQNKVWTDVEGGPAGQSRAEQGSYALVNLFSRYQVTRDLALQANVNNLFDKKYYDYVGSYVVYGAPLNVSVSANYSF</sequence>
<evidence type="ECO:0000256" key="3">
    <source>
        <dbReference type="ARBA" id="ARBA00022448"/>
    </source>
</evidence>
<feature type="domain" description="TonB-dependent receptor plug" evidence="18">
    <location>
        <begin position="82"/>
        <end position="181"/>
    </location>
</feature>
<evidence type="ECO:0000256" key="16">
    <source>
        <dbReference type="SAM" id="SignalP"/>
    </source>
</evidence>
<comment type="subcellular location">
    <subcellularLocation>
        <location evidence="1 14">Cell outer membrane</location>
        <topology evidence="1 14">Multi-pass membrane protein</topology>
    </subcellularLocation>
</comment>
<evidence type="ECO:0000256" key="15">
    <source>
        <dbReference type="RuleBase" id="RU003357"/>
    </source>
</evidence>
<dbReference type="AlphaFoldDB" id="G8LJL5"/>
<feature type="domain" description="TonB-dependent receptor-like beta-barrel" evidence="17">
    <location>
        <begin position="260"/>
        <end position="702"/>
    </location>
</feature>
<name>G8LJL5_9ENTR</name>
<evidence type="ECO:0000256" key="1">
    <source>
        <dbReference type="ARBA" id="ARBA00004571"/>
    </source>
</evidence>
<accession>G8LJL5</accession>
<dbReference type="Gene3D" id="2.40.170.20">
    <property type="entry name" value="TonB-dependent receptor, beta-barrel domain"/>
    <property type="match status" value="1"/>
</dbReference>
<evidence type="ECO:0000256" key="11">
    <source>
        <dbReference type="ARBA" id="ARBA00023136"/>
    </source>
</evidence>
<dbReference type="InterPro" id="IPR039426">
    <property type="entry name" value="TonB-dep_rcpt-like"/>
</dbReference>
<keyword evidence="7 16" id="KW-0732">Signal</keyword>
<dbReference type="eggNOG" id="COG4773">
    <property type="taxonomic scope" value="Bacteria"/>
</dbReference>
<dbReference type="Proteomes" id="UP000007838">
    <property type="component" value="Chromosome"/>
</dbReference>
<dbReference type="NCBIfam" id="NF007447">
    <property type="entry name" value="PRK10003.1"/>
    <property type="match status" value="1"/>
</dbReference>
<dbReference type="EMBL" id="CP002886">
    <property type="protein sequence ID" value="AEW73135.1"/>
    <property type="molecule type" value="Genomic_DNA"/>
</dbReference>
<proteinExistence type="inferred from homology"/>
<keyword evidence="8" id="KW-0408">Iron</keyword>
<dbReference type="GO" id="GO:0038023">
    <property type="term" value="F:signaling receptor activity"/>
    <property type="evidence" value="ECO:0007669"/>
    <property type="project" value="InterPro"/>
</dbReference>
<keyword evidence="5" id="KW-0410">Iron transport</keyword>
<dbReference type="Pfam" id="PF07715">
    <property type="entry name" value="Plug"/>
    <property type="match status" value="1"/>
</dbReference>
<evidence type="ECO:0000256" key="8">
    <source>
        <dbReference type="ARBA" id="ARBA00023004"/>
    </source>
</evidence>
<dbReference type="FunFam" id="2.170.130.10:FF:000010">
    <property type="entry name" value="Ferripyoverdine receptor"/>
    <property type="match status" value="1"/>
</dbReference>
<evidence type="ECO:0000256" key="9">
    <source>
        <dbReference type="ARBA" id="ARBA00023065"/>
    </source>
</evidence>
<feature type="signal peptide" evidence="16">
    <location>
        <begin position="1"/>
        <end position="38"/>
    </location>
</feature>
<protein>
    <submittedName>
        <fullName evidence="19">FhuE receptor</fullName>
    </submittedName>
</protein>
<reference evidence="19 20" key="1">
    <citation type="journal article" date="2011" name="Stand. Genomic Sci.">
        <title>Complete genome of the onion pathogen Enterobacter cloacae EcWSU1.</title>
        <authorList>
            <person name="Humann J.L."/>
            <person name="Wildung M."/>
            <person name="Cheng C.H."/>
            <person name="Lee T."/>
            <person name="Stewart J.E."/>
            <person name="Drew J.C."/>
            <person name="Triplett E.W."/>
            <person name="Main D."/>
            <person name="Schroeder B.K."/>
        </authorList>
    </citation>
    <scope>NUCLEOTIDE SEQUENCE [LARGE SCALE GENOMIC DNA]</scope>
    <source>
        <strain evidence="19 20">EcWSU1</strain>
    </source>
</reference>
<dbReference type="InterPro" id="IPR037066">
    <property type="entry name" value="Plug_dom_sf"/>
</dbReference>
<comment type="similarity">
    <text evidence="2 14 15">Belongs to the TonB-dependent receptor family.</text>
</comment>
<keyword evidence="12 19" id="KW-0675">Receptor</keyword>
<evidence type="ECO:0000313" key="20">
    <source>
        <dbReference type="Proteomes" id="UP000007838"/>
    </source>
</evidence>
<evidence type="ECO:0000256" key="2">
    <source>
        <dbReference type="ARBA" id="ARBA00009810"/>
    </source>
</evidence>
<dbReference type="NCBIfam" id="TIGR01783">
    <property type="entry name" value="TonB-siderophor"/>
    <property type="match status" value="1"/>
</dbReference>
<keyword evidence="13 14" id="KW-0998">Cell outer membrane</keyword>
<dbReference type="PANTHER" id="PTHR32552:SF74">
    <property type="entry name" value="HYDROXAMATE SIDEROPHORE RECEPTOR FHUE"/>
    <property type="match status" value="1"/>
</dbReference>
<dbReference type="PROSITE" id="PS52016">
    <property type="entry name" value="TONB_DEPENDENT_REC_3"/>
    <property type="match status" value="1"/>
</dbReference>
<keyword evidence="6 14" id="KW-0812">Transmembrane</keyword>
<evidence type="ECO:0000259" key="18">
    <source>
        <dbReference type="Pfam" id="PF07715"/>
    </source>
</evidence>
<evidence type="ECO:0000256" key="5">
    <source>
        <dbReference type="ARBA" id="ARBA00022496"/>
    </source>
</evidence>
<evidence type="ECO:0000313" key="19">
    <source>
        <dbReference type="EMBL" id="AEW73135.1"/>
    </source>
</evidence>
<dbReference type="InterPro" id="IPR012910">
    <property type="entry name" value="Plug_dom"/>
</dbReference>
<keyword evidence="10 15" id="KW-0798">TonB box</keyword>
<evidence type="ECO:0000256" key="12">
    <source>
        <dbReference type="ARBA" id="ARBA00023170"/>
    </source>
</evidence>
<dbReference type="CDD" id="cd01347">
    <property type="entry name" value="ligand_gated_channel"/>
    <property type="match status" value="1"/>
</dbReference>
<keyword evidence="9" id="KW-0406">Ion transport</keyword>
<keyword evidence="4 14" id="KW-1134">Transmembrane beta strand</keyword>
<keyword evidence="11 14" id="KW-0472">Membrane</keyword>
<dbReference type="KEGG" id="eec:EcWSU1_01696"/>
<gene>
    <name evidence="19" type="primary">fhuE</name>
    <name evidence="19" type="ORF">EcWSU1_01696</name>
</gene>
<dbReference type="HOGENOM" id="CLU_008287_9_3_6"/>
<evidence type="ECO:0000256" key="6">
    <source>
        <dbReference type="ARBA" id="ARBA00022692"/>
    </source>
</evidence>
<evidence type="ECO:0000256" key="7">
    <source>
        <dbReference type="ARBA" id="ARBA00022729"/>
    </source>
</evidence>
<dbReference type="InterPro" id="IPR000531">
    <property type="entry name" value="Beta-barrel_TonB"/>
</dbReference>
<dbReference type="PANTHER" id="PTHR32552">
    <property type="entry name" value="FERRICHROME IRON RECEPTOR-RELATED"/>
    <property type="match status" value="1"/>
</dbReference>
<feature type="chain" id="PRO_5003511267" evidence="16">
    <location>
        <begin position="39"/>
        <end position="731"/>
    </location>
</feature>
<dbReference type="GO" id="GO:0015344">
    <property type="term" value="F:siderophore uptake transmembrane transporter activity"/>
    <property type="evidence" value="ECO:0007669"/>
    <property type="project" value="TreeGrafter"/>
</dbReference>
<dbReference type="SUPFAM" id="SSF56935">
    <property type="entry name" value="Porins"/>
    <property type="match status" value="1"/>
</dbReference>